<feature type="repeat" description="WD" evidence="3">
    <location>
        <begin position="1137"/>
        <end position="1178"/>
    </location>
</feature>
<feature type="repeat" description="WD" evidence="3">
    <location>
        <begin position="1222"/>
        <end position="1263"/>
    </location>
</feature>
<feature type="repeat" description="WD" evidence="3">
    <location>
        <begin position="1053"/>
        <end position="1094"/>
    </location>
</feature>
<dbReference type="Gene3D" id="2.40.10.120">
    <property type="match status" value="1"/>
</dbReference>
<feature type="repeat" description="WD" evidence="3">
    <location>
        <begin position="967"/>
        <end position="1008"/>
    </location>
</feature>
<dbReference type="Pfam" id="PF13365">
    <property type="entry name" value="Trypsin_2"/>
    <property type="match status" value="1"/>
</dbReference>
<evidence type="ECO:0000259" key="5">
    <source>
        <dbReference type="Pfam" id="PF20703"/>
    </source>
</evidence>
<feature type="repeat" description="WD" evidence="3">
    <location>
        <begin position="1309"/>
        <end position="1350"/>
    </location>
</feature>
<feature type="repeat" description="WD" evidence="3">
    <location>
        <begin position="836"/>
        <end position="877"/>
    </location>
</feature>
<dbReference type="Gene3D" id="2.130.10.10">
    <property type="entry name" value="YVTN repeat-like/Quinoprotein amine dehydrogenase"/>
    <property type="match status" value="4"/>
</dbReference>
<dbReference type="PANTHER" id="PTHR22847:SF637">
    <property type="entry name" value="WD REPEAT DOMAIN 5B"/>
    <property type="match status" value="1"/>
</dbReference>
<dbReference type="EMBL" id="JAVREN010000028">
    <property type="protein sequence ID" value="MDT0308917.1"/>
    <property type="molecule type" value="Genomic_DNA"/>
</dbReference>
<dbReference type="InterPro" id="IPR009003">
    <property type="entry name" value="Peptidase_S1_PA"/>
</dbReference>
<dbReference type="PROSITE" id="PS50082">
    <property type="entry name" value="WD_REPEATS_2"/>
    <property type="match status" value="11"/>
</dbReference>
<dbReference type="Gene3D" id="3.40.50.300">
    <property type="entry name" value="P-loop containing nucleotide triphosphate hydrolases"/>
    <property type="match status" value="1"/>
</dbReference>
<evidence type="ECO:0000256" key="1">
    <source>
        <dbReference type="ARBA" id="ARBA00022574"/>
    </source>
</evidence>
<dbReference type="SMART" id="SM00320">
    <property type="entry name" value="WD40"/>
    <property type="match status" value="13"/>
</dbReference>
<dbReference type="InterPro" id="IPR015943">
    <property type="entry name" value="WD40/YVTN_repeat-like_dom_sf"/>
</dbReference>
<organism evidence="6 7">
    <name type="scientific">Streptomyces boetiae</name>
    <dbReference type="NCBI Taxonomy" id="3075541"/>
    <lineage>
        <taxon>Bacteria</taxon>
        <taxon>Bacillati</taxon>
        <taxon>Actinomycetota</taxon>
        <taxon>Actinomycetes</taxon>
        <taxon>Kitasatosporales</taxon>
        <taxon>Streptomycetaceae</taxon>
        <taxon>Streptomyces</taxon>
    </lineage>
</organism>
<dbReference type="InterPro" id="IPR020472">
    <property type="entry name" value="WD40_PAC1"/>
</dbReference>
<feature type="compositionally biased region" description="Basic and acidic residues" evidence="4">
    <location>
        <begin position="580"/>
        <end position="621"/>
    </location>
</feature>
<keyword evidence="7" id="KW-1185">Reference proteome</keyword>
<dbReference type="CDD" id="cd00200">
    <property type="entry name" value="WD40"/>
    <property type="match status" value="2"/>
</dbReference>
<dbReference type="Proteomes" id="UP001183388">
    <property type="component" value="Unassembled WGS sequence"/>
</dbReference>
<dbReference type="InterPro" id="IPR027417">
    <property type="entry name" value="P-loop_NTPase"/>
</dbReference>
<dbReference type="InterPro" id="IPR001680">
    <property type="entry name" value="WD40_rpt"/>
</dbReference>
<dbReference type="Pfam" id="PF20703">
    <property type="entry name" value="nSTAND1"/>
    <property type="match status" value="2"/>
</dbReference>
<feature type="repeat" description="WD" evidence="3">
    <location>
        <begin position="1351"/>
        <end position="1392"/>
    </location>
</feature>
<gene>
    <name evidence="6" type="ORF">RM780_18400</name>
</gene>
<keyword evidence="1 3" id="KW-0853">WD repeat</keyword>
<comment type="caution">
    <text evidence="6">The sequence shown here is derived from an EMBL/GenBank/DDBJ whole genome shotgun (WGS) entry which is preliminary data.</text>
</comment>
<feature type="region of interest" description="Disordered" evidence="4">
    <location>
        <begin position="563"/>
        <end position="626"/>
    </location>
</feature>
<proteinExistence type="predicted"/>
<evidence type="ECO:0000256" key="4">
    <source>
        <dbReference type="SAM" id="MobiDB-lite"/>
    </source>
</evidence>
<dbReference type="InterPro" id="IPR036322">
    <property type="entry name" value="WD40_repeat_dom_sf"/>
</dbReference>
<dbReference type="SUPFAM" id="SSF50494">
    <property type="entry name" value="Trypsin-like serine proteases"/>
    <property type="match status" value="1"/>
</dbReference>
<feature type="repeat" description="WD" evidence="3">
    <location>
        <begin position="1180"/>
        <end position="1221"/>
    </location>
</feature>
<dbReference type="PRINTS" id="PR00320">
    <property type="entry name" value="GPROTEINBRPT"/>
</dbReference>
<dbReference type="Pfam" id="PF00400">
    <property type="entry name" value="WD40"/>
    <property type="match status" value="12"/>
</dbReference>
<dbReference type="SUPFAM" id="SSF50978">
    <property type="entry name" value="WD40 repeat-like"/>
    <property type="match status" value="3"/>
</dbReference>
<evidence type="ECO:0000256" key="3">
    <source>
        <dbReference type="PROSITE-ProRule" id="PRU00221"/>
    </source>
</evidence>
<accession>A0ABU2LC83</accession>
<evidence type="ECO:0000313" key="6">
    <source>
        <dbReference type="EMBL" id="MDT0308917.1"/>
    </source>
</evidence>
<keyword evidence="2" id="KW-0677">Repeat</keyword>
<feature type="compositionally biased region" description="Basic and acidic residues" evidence="4">
    <location>
        <begin position="157"/>
        <end position="171"/>
    </location>
</feature>
<evidence type="ECO:0000313" key="7">
    <source>
        <dbReference type="Proteomes" id="UP001183388"/>
    </source>
</evidence>
<dbReference type="InterPro" id="IPR019775">
    <property type="entry name" value="WD40_repeat_CS"/>
</dbReference>
<feature type="repeat" description="WD" evidence="3">
    <location>
        <begin position="878"/>
        <end position="919"/>
    </location>
</feature>
<feature type="domain" description="Novel STAND NTPase 1" evidence="5">
    <location>
        <begin position="241"/>
        <end position="558"/>
    </location>
</feature>
<feature type="repeat" description="WD" evidence="3">
    <location>
        <begin position="920"/>
        <end position="961"/>
    </location>
</feature>
<reference evidence="7" key="1">
    <citation type="submission" date="2023-07" db="EMBL/GenBank/DDBJ databases">
        <title>30 novel species of actinomycetes from the DSMZ collection.</title>
        <authorList>
            <person name="Nouioui I."/>
        </authorList>
    </citation>
    <scope>NUCLEOTIDE SEQUENCE [LARGE SCALE GENOMIC DNA]</scope>
    <source>
        <strain evidence="7">DSM 44917</strain>
    </source>
</reference>
<dbReference type="InterPro" id="IPR049052">
    <property type="entry name" value="nSTAND1"/>
</dbReference>
<sequence length="1472" mass="153102">MDDAHGTEDEIPGRPAASSPLAAAVRAAVVQVLAEDGEQPVGAGFLAGPGLVVTCAHVALLAGLGPGDEAEVRFSQLPGAPRRRAEVLEGAWRDPEAEDVAVLRLAGVPPEARPLTLGSAAGSAGHRVASFGFPEQAPPGGRFGYGVAGDLLPAGPEEERGGERDEERGNDRGLLQVTRANELASGFSGGPLVDRSTGLVIGMVTAITRPDRQLRGLGVAFATAAETLRAAWPGLTGPPAPYRGLGPFTRRDAQWFHGREAVVEDVLRALGRHRRVLLLGPSGSGKSSLVQAGLLPALAGAAGPPGSDRWITVLARPRRDLAAELERAGLAGAAEAGIAEAAARRLAAEPTATRLLLVVDQAEELFGDEGSAAGAPADLAEAAAAPGVGLVLVLRDDFYPRLAALGRPLLEAVQPGTVHVRDALSVPELRAMIRAPAEAAGGRLEDDLLERIVGDLLTSAPGGRDDRQAPVTVLPVLALTLVQLWEARRADELTHAAYERIGGITGALRTWCDGALTPLDEDQRLIARRLLTALVRPGDPDRAVPATRQQVPLDDLRALAARAAPATDEGAPQGRTGLRRALDLRAQRGRSPESDARDGRSPNDRTQKGRSPNDRAEDGRSADAAAGDDAAFDTVLDALVRRRLVVTRSNEGPGGAPERPTAELIHETLIRDWPELRAWVADDRAFKDWLDVAQERHARWRRSGDSPGDLLQGTVLADGVTWARERGLPEEIAEFVARSRARQRSAARRARALTAVLAALLALALVAGGLAFLERRSATAAEEEADSRQLAALATALMDTNPDLAALLAARAHRTSPTDEATLALLRAATTPLRSLLSHPDNVNAVAYSPDGEVVATASNDSAARLWDAATGRELRTLTGHGDGVNAVAFSPDGTTLATASNDETVFLWNTATGEHTATLRGHTGWVRALAFSPDGTALASGSTDATVRIWAVDGGRAGEEAPTVLPDGHTESVQAVAWSPDGATLASGSTDDSVVLWDPAAGEARLVLSSGVAADVNGLAFSPDGATLAAAIDALFVPLWRTGSGETLLSLSPGHTDSIDAVAFSPDGRLIATGGSDDSVRLWDVQRDTPTLTLTGHTDVAAAVAFAPDGRSLVTGGWDSAARLWDLTAQRPVRDLTGHFEGVTALAYAPDGRTLATAGWDGRAALWDPATGARRRELEDRGQEDLSTVAFSPDGALVATGGTDEVARVWEADSGRSRQVLDAHTGDVHAVAFAPDGRSLATASQDETVRLWDLASGRTYFTITGVTGGATAIAYSPDGRYLAVGDGGGGLISLWEMTTGVPVFAATLAGHDGAVNALAFSPDSAALASASGDDTVRLWDAEAARLRDALTGHTDWVESVAFSPDGTTLASGSLDGTVRLWDVGTGGTRTVLNAEVGVPAVAFGVGGTHLATGLATSAGGLALAPTRLWNVAYPDADASRSLICRVLRRDLTEAERAAYAPDEPERPVCAG</sequence>
<dbReference type="PROSITE" id="PS50294">
    <property type="entry name" value="WD_REPEATS_REGION"/>
    <property type="match status" value="11"/>
</dbReference>
<name>A0ABU2LC83_9ACTN</name>
<protein>
    <submittedName>
        <fullName evidence="6">Trypsin-like peptidase domain-containing protein</fullName>
    </submittedName>
</protein>
<dbReference type="PROSITE" id="PS00678">
    <property type="entry name" value="WD_REPEATS_1"/>
    <property type="match status" value="7"/>
</dbReference>
<feature type="region of interest" description="Disordered" evidence="4">
    <location>
        <begin position="149"/>
        <end position="171"/>
    </location>
</feature>
<dbReference type="SUPFAM" id="SSF52540">
    <property type="entry name" value="P-loop containing nucleoside triphosphate hydrolases"/>
    <property type="match status" value="1"/>
</dbReference>
<dbReference type="PANTHER" id="PTHR22847">
    <property type="entry name" value="WD40 REPEAT PROTEIN"/>
    <property type="match status" value="1"/>
</dbReference>
<feature type="repeat" description="WD" evidence="3">
    <location>
        <begin position="1095"/>
        <end position="1136"/>
    </location>
</feature>
<evidence type="ECO:0000256" key="2">
    <source>
        <dbReference type="ARBA" id="ARBA00022737"/>
    </source>
</evidence>
<feature type="domain" description="Novel STAND NTPase 1" evidence="5">
    <location>
        <begin position="626"/>
        <end position="707"/>
    </location>
</feature>
<dbReference type="RefSeq" id="WP_311631866.1">
    <property type="nucleotide sequence ID" value="NZ_JAVREN010000028.1"/>
</dbReference>